<dbReference type="GO" id="GO:0016740">
    <property type="term" value="F:transferase activity"/>
    <property type="evidence" value="ECO:0007669"/>
    <property type="project" value="UniProtKB-KW"/>
</dbReference>
<dbReference type="Pfam" id="PF13692">
    <property type="entry name" value="Glyco_trans_1_4"/>
    <property type="match status" value="1"/>
</dbReference>
<dbReference type="EMBL" id="JABWCS010000173">
    <property type="protein sequence ID" value="NUU59018.1"/>
    <property type="molecule type" value="Genomic_DNA"/>
</dbReference>
<dbReference type="Proteomes" id="UP000564806">
    <property type="component" value="Unassembled WGS sequence"/>
</dbReference>
<keyword evidence="2" id="KW-1185">Reference proteome</keyword>
<gene>
    <name evidence="1" type="ORF">HPT30_01220</name>
</gene>
<dbReference type="Gene3D" id="3.40.50.2000">
    <property type="entry name" value="Glycogen Phosphorylase B"/>
    <property type="match status" value="1"/>
</dbReference>
<keyword evidence="1" id="KW-0808">Transferase</keyword>
<dbReference type="AlphaFoldDB" id="A0A850EE69"/>
<dbReference type="RefSeq" id="WP_175369733.1">
    <property type="nucleotide sequence ID" value="NZ_JABWCS010000173.1"/>
</dbReference>
<organism evidence="1 2">
    <name type="scientific">Paenibacillus agri</name>
    <dbReference type="NCBI Taxonomy" id="2744309"/>
    <lineage>
        <taxon>Bacteria</taxon>
        <taxon>Bacillati</taxon>
        <taxon>Bacillota</taxon>
        <taxon>Bacilli</taxon>
        <taxon>Bacillales</taxon>
        <taxon>Paenibacillaceae</taxon>
        <taxon>Paenibacillus</taxon>
    </lineage>
</organism>
<dbReference type="SUPFAM" id="SSF53756">
    <property type="entry name" value="UDP-Glycosyltransferase/glycogen phosphorylase"/>
    <property type="match status" value="1"/>
</dbReference>
<sequence>MRKRLLFLSARTHSQEDGEGWIRTRSILEMLLEKYDVDLLLYGNYHTADLPEAAGSLTVHQVKMTGPLRGKKLGSLYTPGRRFYPGNMSKEMKLAIAELCHMNSYSHAFLSYNLPGSYLDILNRVQPGITLIMDAFQPRTGRTYLKTGRKRIFIKPYDHLNAARLRKDMQRTMNKTALLLAASEWDALSFKAVSFEDAGKVQVLPSFINLDKYEKAEPVGKVDGVVLHWNMSTPQGKRAALLFQQNILPAVREKVPGSKFYITSNLLEPEILESLKEEKNVFIAASAEEAIHYIRQSKVLFAPLLEGIEARPEILESWALKTPVVTTFRGSETLICEHKQNILTAKTIEEIAQSIVTLLQDQELGAIIADRAFQTLLKHYEFTDIKQKVLSLV</sequence>
<name>A0A850EE69_9BACL</name>
<protein>
    <submittedName>
        <fullName evidence="1">Glycosyltransferase</fullName>
    </submittedName>
</protein>
<comment type="caution">
    <text evidence="1">The sequence shown here is derived from an EMBL/GenBank/DDBJ whole genome shotgun (WGS) entry which is preliminary data.</text>
</comment>
<proteinExistence type="predicted"/>
<evidence type="ECO:0000313" key="2">
    <source>
        <dbReference type="Proteomes" id="UP000564806"/>
    </source>
</evidence>
<reference evidence="1" key="1">
    <citation type="submission" date="2020-06" db="EMBL/GenBank/DDBJ databases">
        <title>Paenibacillus sp. nov., isolated from soil.</title>
        <authorList>
            <person name="Seo Y.L."/>
        </authorList>
    </citation>
    <scope>NUCLEOTIDE SEQUENCE [LARGE SCALE GENOMIC DNA]</scope>
    <source>
        <strain evidence="1">JW14</strain>
    </source>
</reference>
<evidence type="ECO:0000313" key="1">
    <source>
        <dbReference type="EMBL" id="NUU59018.1"/>
    </source>
</evidence>
<accession>A0A850EE69</accession>